<keyword evidence="1" id="KW-0479">Metal-binding</keyword>
<keyword evidence="1" id="KW-0863">Zinc-finger</keyword>
<keyword evidence="1" id="KW-0862">Zinc</keyword>
<dbReference type="Proteomes" id="UP000694920">
    <property type="component" value="Unplaced"/>
</dbReference>
<name>A0AAJ7FNV4_CEPCN</name>
<dbReference type="PROSITE" id="PS50158">
    <property type="entry name" value="ZF_CCHC"/>
    <property type="match status" value="1"/>
</dbReference>
<reference evidence="6" key="1">
    <citation type="submission" date="2025-08" db="UniProtKB">
        <authorList>
            <consortium name="RefSeq"/>
        </authorList>
    </citation>
    <scope>IDENTIFICATION</scope>
</reference>
<evidence type="ECO:0000256" key="2">
    <source>
        <dbReference type="SAM" id="Coils"/>
    </source>
</evidence>
<dbReference type="GO" id="GO:0008270">
    <property type="term" value="F:zinc ion binding"/>
    <property type="evidence" value="ECO:0007669"/>
    <property type="project" value="UniProtKB-KW"/>
</dbReference>
<dbReference type="AlphaFoldDB" id="A0AAJ7FNV4"/>
<dbReference type="GO" id="GO:0003676">
    <property type="term" value="F:nucleic acid binding"/>
    <property type="evidence" value="ECO:0007669"/>
    <property type="project" value="InterPro"/>
</dbReference>
<dbReference type="InterPro" id="IPR001878">
    <property type="entry name" value="Znf_CCHC"/>
</dbReference>
<accession>A0AAJ7FNV4</accession>
<dbReference type="GeneID" id="107270492"/>
<keyword evidence="2" id="KW-0175">Coiled coil</keyword>
<feature type="compositionally biased region" description="Low complexity" evidence="3">
    <location>
        <begin position="447"/>
        <end position="466"/>
    </location>
</feature>
<feature type="domain" description="CCHC-type" evidence="4">
    <location>
        <begin position="323"/>
        <end position="338"/>
    </location>
</feature>
<evidence type="ECO:0000313" key="5">
    <source>
        <dbReference type="Proteomes" id="UP000694920"/>
    </source>
</evidence>
<proteinExistence type="predicted"/>
<feature type="compositionally biased region" description="Polar residues" evidence="3">
    <location>
        <begin position="435"/>
        <end position="446"/>
    </location>
</feature>
<gene>
    <name evidence="6" type="primary">LOC107270492</name>
</gene>
<dbReference type="KEGG" id="ccin:107270492"/>
<evidence type="ECO:0000256" key="1">
    <source>
        <dbReference type="PROSITE-ProRule" id="PRU00047"/>
    </source>
</evidence>
<organism evidence="5 6">
    <name type="scientific">Cephus cinctus</name>
    <name type="common">Wheat stem sawfly</name>
    <dbReference type="NCBI Taxonomy" id="211228"/>
    <lineage>
        <taxon>Eukaryota</taxon>
        <taxon>Metazoa</taxon>
        <taxon>Ecdysozoa</taxon>
        <taxon>Arthropoda</taxon>
        <taxon>Hexapoda</taxon>
        <taxon>Insecta</taxon>
        <taxon>Pterygota</taxon>
        <taxon>Neoptera</taxon>
        <taxon>Endopterygota</taxon>
        <taxon>Hymenoptera</taxon>
        <taxon>Cephoidea</taxon>
        <taxon>Cephidae</taxon>
        <taxon>Cephus</taxon>
    </lineage>
</organism>
<protein>
    <submittedName>
        <fullName evidence="6">Uncharacterized protein LOC107270492</fullName>
    </submittedName>
</protein>
<evidence type="ECO:0000313" key="6">
    <source>
        <dbReference type="RefSeq" id="XP_015601036.1"/>
    </source>
</evidence>
<feature type="coiled-coil region" evidence="2">
    <location>
        <begin position="65"/>
        <end position="141"/>
    </location>
</feature>
<keyword evidence="5" id="KW-1185">Reference proteome</keyword>
<evidence type="ECO:0000256" key="3">
    <source>
        <dbReference type="SAM" id="MobiDB-lite"/>
    </source>
</evidence>
<sequence length="475" mass="54837">MANSNKRPPDKSDLKYYKCHPNKPVKTVICIICENAYHKKHVLRDITSNSDEHMLNDVAKKVIALIKMKQTKEIREELLQDLQNKTLEKHNAVINKEESDIDSLITENNLLKQLVAELQDKNQLQKDIIELQKQKNTETQINKKTYAEAMSEIKPKPKRIPRITVKANDPNQKDTMELLTSCLVTEKNIQTKFIRKKNDNVIEINCMNTKSLETVENALKKKMKNCAINIEQQGNPKMKIIGISNVTKMDEDEIELDFDTRNFKQFQNKAKVLHMYTNKRNKTDTVLMEVSPEIYKNIRESNNKIFVGHQCCKAYDLINVNPCFNCGRFGHNTNKCRNDPVCIKCSDNHNVSECKNSNIECINCSYNNTTYRTSLPTDHLPTDRLKCSILKKKIKQYINSIDYLIEPTLPAFDESSAMKQLCNMQANKQLYQRQLNTNKNSGKTVNSRTTSLQQRTRQQTSQQQQSNNGGKDGLN</sequence>
<feature type="region of interest" description="Disordered" evidence="3">
    <location>
        <begin position="435"/>
        <end position="475"/>
    </location>
</feature>
<dbReference type="RefSeq" id="XP_015601036.1">
    <property type="nucleotide sequence ID" value="XM_015745550.1"/>
</dbReference>
<evidence type="ECO:0000259" key="4">
    <source>
        <dbReference type="PROSITE" id="PS50158"/>
    </source>
</evidence>